<evidence type="ECO:0000256" key="2">
    <source>
        <dbReference type="ARBA" id="ARBA00023015"/>
    </source>
</evidence>
<dbReference type="eggNOG" id="COG0583">
    <property type="taxonomic scope" value="Bacteria"/>
</dbReference>
<dbReference type="SUPFAM" id="SSF46785">
    <property type="entry name" value="Winged helix' DNA-binding domain"/>
    <property type="match status" value="1"/>
</dbReference>
<dbReference type="STRING" id="448385.sce6116"/>
<dbReference type="InterPro" id="IPR058163">
    <property type="entry name" value="LysR-type_TF_proteobact-type"/>
</dbReference>
<dbReference type="Gene3D" id="1.10.10.10">
    <property type="entry name" value="Winged helix-like DNA-binding domain superfamily/Winged helix DNA-binding domain"/>
    <property type="match status" value="1"/>
</dbReference>
<feature type="domain" description="HTH lysR-type" evidence="5">
    <location>
        <begin position="1"/>
        <end position="59"/>
    </location>
</feature>
<dbReference type="PANTHER" id="PTHR30537:SF5">
    <property type="entry name" value="HTH-TYPE TRANSCRIPTIONAL ACTIVATOR TTDR-RELATED"/>
    <property type="match status" value="1"/>
</dbReference>
<dbReference type="Pfam" id="PF03466">
    <property type="entry name" value="LysR_substrate"/>
    <property type="match status" value="1"/>
</dbReference>
<dbReference type="Pfam" id="PF00126">
    <property type="entry name" value="HTH_1"/>
    <property type="match status" value="1"/>
</dbReference>
<dbReference type="EMBL" id="AM746676">
    <property type="protein sequence ID" value="CAN96282.1"/>
    <property type="molecule type" value="Genomic_DNA"/>
</dbReference>
<dbReference type="InterPro" id="IPR005119">
    <property type="entry name" value="LysR_subst-bd"/>
</dbReference>
<evidence type="ECO:0000256" key="4">
    <source>
        <dbReference type="ARBA" id="ARBA00023163"/>
    </source>
</evidence>
<keyword evidence="3" id="KW-0238">DNA-binding</keyword>
<dbReference type="PRINTS" id="PR00039">
    <property type="entry name" value="HTHLYSR"/>
</dbReference>
<comment type="similarity">
    <text evidence="1">Belongs to the LysR transcriptional regulatory family.</text>
</comment>
<dbReference type="GO" id="GO:0003700">
    <property type="term" value="F:DNA-binding transcription factor activity"/>
    <property type="evidence" value="ECO:0007669"/>
    <property type="project" value="InterPro"/>
</dbReference>
<dbReference type="InterPro" id="IPR036388">
    <property type="entry name" value="WH-like_DNA-bd_sf"/>
</dbReference>
<keyword evidence="2" id="KW-0805">Transcription regulation</keyword>
<reference evidence="6 7" key="1">
    <citation type="journal article" date="2007" name="Nat. Biotechnol.">
        <title>Complete genome sequence of the myxobacterium Sorangium cellulosum.</title>
        <authorList>
            <person name="Schneiker S."/>
            <person name="Perlova O."/>
            <person name="Kaiser O."/>
            <person name="Gerth K."/>
            <person name="Alici A."/>
            <person name="Altmeyer M.O."/>
            <person name="Bartels D."/>
            <person name="Bekel T."/>
            <person name="Beyer S."/>
            <person name="Bode E."/>
            <person name="Bode H.B."/>
            <person name="Bolten C.J."/>
            <person name="Choudhuri J.V."/>
            <person name="Doss S."/>
            <person name="Elnakady Y.A."/>
            <person name="Frank B."/>
            <person name="Gaigalat L."/>
            <person name="Goesmann A."/>
            <person name="Groeger C."/>
            <person name="Gross F."/>
            <person name="Jelsbak L."/>
            <person name="Jelsbak L."/>
            <person name="Kalinowski J."/>
            <person name="Kegler C."/>
            <person name="Knauber T."/>
            <person name="Konietzny S."/>
            <person name="Kopp M."/>
            <person name="Krause L."/>
            <person name="Krug D."/>
            <person name="Linke B."/>
            <person name="Mahmud T."/>
            <person name="Martinez-Arias R."/>
            <person name="McHardy A.C."/>
            <person name="Merai M."/>
            <person name="Meyer F."/>
            <person name="Mormann S."/>
            <person name="Munoz-Dorado J."/>
            <person name="Perez J."/>
            <person name="Pradella S."/>
            <person name="Rachid S."/>
            <person name="Raddatz G."/>
            <person name="Rosenau F."/>
            <person name="Rueckert C."/>
            <person name="Sasse F."/>
            <person name="Scharfe M."/>
            <person name="Schuster S.C."/>
            <person name="Suen G."/>
            <person name="Treuner-Lange A."/>
            <person name="Velicer G.J."/>
            <person name="Vorholter F.-J."/>
            <person name="Weissman K.J."/>
            <person name="Welch R.D."/>
            <person name="Wenzel S.C."/>
            <person name="Whitworth D.E."/>
            <person name="Wilhelm S."/>
            <person name="Wittmann C."/>
            <person name="Bloecker H."/>
            <person name="Puehler A."/>
            <person name="Mueller R."/>
        </authorList>
    </citation>
    <scope>NUCLEOTIDE SEQUENCE [LARGE SCALE GENOMIC DNA]</scope>
    <source>
        <strain evidence="7">So ce56</strain>
    </source>
</reference>
<dbReference type="Proteomes" id="UP000002139">
    <property type="component" value="Chromosome"/>
</dbReference>
<dbReference type="CDD" id="cd08422">
    <property type="entry name" value="PBP2_CrgA_like"/>
    <property type="match status" value="1"/>
</dbReference>
<evidence type="ECO:0000313" key="7">
    <source>
        <dbReference type="Proteomes" id="UP000002139"/>
    </source>
</evidence>
<keyword evidence="7" id="KW-1185">Reference proteome</keyword>
<dbReference type="RefSeq" id="WP_012238739.1">
    <property type="nucleotide sequence ID" value="NC_010162.1"/>
</dbReference>
<dbReference type="KEGG" id="scl:sce6116"/>
<proteinExistence type="inferred from homology"/>
<accession>A9GG59</accession>
<dbReference type="SUPFAM" id="SSF53850">
    <property type="entry name" value="Periplasmic binding protein-like II"/>
    <property type="match status" value="1"/>
</dbReference>
<dbReference type="Gene3D" id="3.40.190.290">
    <property type="match status" value="1"/>
</dbReference>
<evidence type="ECO:0000256" key="1">
    <source>
        <dbReference type="ARBA" id="ARBA00009437"/>
    </source>
</evidence>
<dbReference type="FunFam" id="1.10.10.10:FF:000001">
    <property type="entry name" value="LysR family transcriptional regulator"/>
    <property type="match status" value="1"/>
</dbReference>
<dbReference type="PANTHER" id="PTHR30537">
    <property type="entry name" value="HTH-TYPE TRANSCRIPTIONAL REGULATOR"/>
    <property type="match status" value="1"/>
</dbReference>
<name>A9GG59_SORC5</name>
<dbReference type="InterPro" id="IPR000847">
    <property type="entry name" value="LysR_HTH_N"/>
</dbReference>
<dbReference type="GO" id="GO:0003677">
    <property type="term" value="F:DNA binding"/>
    <property type="evidence" value="ECO:0007669"/>
    <property type="project" value="UniProtKB-KW"/>
</dbReference>
<organism evidence="6 7">
    <name type="scientific">Sorangium cellulosum (strain So ce56)</name>
    <name type="common">Polyangium cellulosum (strain So ce56)</name>
    <dbReference type="NCBI Taxonomy" id="448385"/>
    <lineage>
        <taxon>Bacteria</taxon>
        <taxon>Pseudomonadati</taxon>
        <taxon>Myxococcota</taxon>
        <taxon>Polyangia</taxon>
        <taxon>Polyangiales</taxon>
        <taxon>Polyangiaceae</taxon>
        <taxon>Sorangium</taxon>
    </lineage>
</organism>
<dbReference type="InterPro" id="IPR036390">
    <property type="entry name" value="WH_DNA-bd_sf"/>
</dbReference>
<protein>
    <submittedName>
        <fullName evidence="6">LysR-family transcriptional regulator</fullName>
    </submittedName>
</protein>
<dbReference type="HOGENOM" id="CLU_039613_16_2_7"/>
<sequence>MDRLAAIEAFVEAAELGSFTLAARRLRVTPSAVSRRITQLEGEVGVRLFHRTTRAVTLSDEGRAFFERARAALRELDDAQRATSGLRDRPAGLLRVEAPTVIGRHVIVPVLARFAERYPDVDVELALRDDPADLASERIDVAVRLGTLPDSGLIARPVGRSRMLVCGAPGYLREHGRPRTVDDLERHVRLGYALHGRLLPWRLRDGVKVREIAPTRRIVVDDGEALIELAIEGAGLAWLCDFMLARAGKARKLVEVLPDTACDAVAISVVSLPTRHVLPKVRAFTEHLRRALAPAPGQVRRPGAR</sequence>
<evidence type="ECO:0000313" key="6">
    <source>
        <dbReference type="EMBL" id="CAN96282.1"/>
    </source>
</evidence>
<gene>
    <name evidence="6" type="ordered locus">sce6116</name>
</gene>
<dbReference type="AlphaFoldDB" id="A9GG59"/>
<evidence type="ECO:0000259" key="5">
    <source>
        <dbReference type="PROSITE" id="PS50931"/>
    </source>
</evidence>
<evidence type="ECO:0000256" key="3">
    <source>
        <dbReference type="ARBA" id="ARBA00023125"/>
    </source>
</evidence>
<keyword evidence="4" id="KW-0804">Transcription</keyword>
<dbReference type="PROSITE" id="PS50931">
    <property type="entry name" value="HTH_LYSR"/>
    <property type="match status" value="1"/>
</dbReference>